<dbReference type="EMBL" id="AAVL02000038">
    <property type="protein sequence ID" value="EDM49946.1"/>
    <property type="molecule type" value="Genomic_DNA"/>
</dbReference>
<reference evidence="1 2" key="1">
    <citation type="submission" date="2007-03" db="EMBL/GenBank/DDBJ databases">
        <authorList>
            <person name="Fulton L."/>
            <person name="Clifton S."/>
            <person name="Fulton B."/>
            <person name="Xu J."/>
            <person name="Minx P."/>
            <person name="Pepin K.H."/>
            <person name="Johnson M."/>
            <person name="Thiruvilangam P."/>
            <person name="Bhonagiri V."/>
            <person name="Nash W.E."/>
            <person name="Mardis E.R."/>
            <person name="Wilson R.K."/>
        </authorList>
    </citation>
    <scope>NUCLEOTIDE SEQUENCE [LARGE SCALE GENOMIC DNA]</scope>
    <source>
        <strain evidence="1 2">ATCC 27560</strain>
    </source>
</reference>
<organism evidence="1 2">
    <name type="scientific">Eubacterium ventriosum ATCC 27560</name>
    <dbReference type="NCBI Taxonomy" id="411463"/>
    <lineage>
        <taxon>Bacteria</taxon>
        <taxon>Bacillati</taxon>
        <taxon>Bacillota</taxon>
        <taxon>Clostridia</taxon>
        <taxon>Eubacteriales</taxon>
        <taxon>Eubacteriaceae</taxon>
        <taxon>Eubacterium</taxon>
    </lineage>
</organism>
<dbReference type="HOGENOM" id="CLU_2408898_0_0_9"/>
<evidence type="ECO:0000313" key="1">
    <source>
        <dbReference type="EMBL" id="EDM49946.1"/>
    </source>
</evidence>
<evidence type="ECO:0000313" key="2">
    <source>
        <dbReference type="Proteomes" id="UP000006000"/>
    </source>
</evidence>
<protein>
    <recommendedName>
        <fullName evidence="3">Fibronectin type-III domain-containing protein</fullName>
    </recommendedName>
</protein>
<sequence>MKKKRLNIKKKQISFEKMLIPVDIVQYSKNKSFKNAKTVWDKKGGGLRAIKKLKPNTTYYIRYSITTDVSTLKEYKKIGGIWSKTIKVKTKK</sequence>
<accession>A5ZA45</accession>
<comment type="caution">
    <text evidence="1">The sequence shown here is derived from an EMBL/GenBank/DDBJ whole genome shotgun (WGS) entry which is preliminary data.</text>
</comment>
<reference evidence="1 2" key="2">
    <citation type="submission" date="2007-04" db="EMBL/GenBank/DDBJ databases">
        <title>Draft genome sequence of Eubacterium ventriosum (ATCC 27560).</title>
        <authorList>
            <person name="Sudarsanam P."/>
            <person name="Ley R."/>
            <person name="Guruge J."/>
            <person name="Turnbaugh P.J."/>
            <person name="Mahowald M."/>
            <person name="Liep D."/>
            <person name="Gordon J."/>
        </authorList>
    </citation>
    <scope>NUCLEOTIDE SEQUENCE [LARGE SCALE GENOMIC DNA]</scope>
    <source>
        <strain evidence="1 2">ATCC 27560</strain>
    </source>
</reference>
<name>A5ZA45_9FIRM</name>
<gene>
    <name evidence="1" type="ORF">EUBVEN_02592</name>
</gene>
<proteinExistence type="predicted"/>
<dbReference type="AlphaFoldDB" id="A5ZA45"/>
<evidence type="ECO:0008006" key="3">
    <source>
        <dbReference type="Google" id="ProtNLM"/>
    </source>
</evidence>
<dbReference type="Proteomes" id="UP000006000">
    <property type="component" value="Unassembled WGS sequence"/>
</dbReference>